<evidence type="ECO:0000313" key="6">
    <source>
        <dbReference type="Proteomes" id="UP000659654"/>
    </source>
</evidence>
<evidence type="ECO:0000256" key="2">
    <source>
        <dbReference type="SAM" id="MobiDB-lite"/>
    </source>
</evidence>
<evidence type="ECO:0000313" key="3">
    <source>
        <dbReference type="EMBL" id="CAD5232072.1"/>
    </source>
</evidence>
<name>A0A1I7RNE8_BURXY</name>
<dbReference type="Proteomes" id="UP000095284">
    <property type="component" value="Unplaced"/>
</dbReference>
<evidence type="ECO:0000313" key="4">
    <source>
        <dbReference type="EMBL" id="CAG9123942.1"/>
    </source>
</evidence>
<protein>
    <submittedName>
        <fullName evidence="3">(pine wood nematode) hypothetical protein</fullName>
    </submittedName>
</protein>
<keyword evidence="6" id="KW-1185">Reference proteome</keyword>
<dbReference type="Proteomes" id="UP000582659">
    <property type="component" value="Unassembled WGS sequence"/>
</dbReference>
<sequence>MADSEALAEQVQANVDETAARLADELAEQIQRQKDALGGFKATKVKSSEKEEKDDKSEEQSLSETGQEVKSEVNGVETNGANDLPEIPTVTEGDENINDSLKSLAGSTTSTFDTDEDAAQKTEVEEDPESKEIEIDIGIEPVPTSPEERRNEEEAQTTPLPTDEFPEAENKSDGGLSASDTNPALEPAEDENTVTRQAYTPQTDISDIDAQKLADAQANYMLPSAFNYTKKPAAENAQSDSDSNSDIVINEQPCKCDNIRKDPKIKTKVCNIL</sequence>
<feature type="compositionally biased region" description="Polar residues" evidence="2">
    <location>
        <begin position="98"/>
        <end position="112"/>
    </location>
</feature>
<reference evidence="4" key="2">
    <citation type="submission" date="2020-08" db="EMBL/GenBank/DDBJ databases">
        <authorList>
            <person name="Kikuchi T."/>
        </authorList>
    </citation>
    <scope>NUCLEOTIDE SEQUENCE</scope>
    <source>
        <strain evidence="3">Ka4C1</strain>
    </source>
</reference>
<reference evidence="7" key="1">
    <citation type="submission" date="2016-11" db="UniProtKB">
        <authorList>
            <consortium name="WormBaseParasite"/>
        </authorList>
    </citation>
    <scope>IDENTIFICATION</scope>
</reference>
<proteinExistence type="predicted"/>
<organism evidence="5 7">
    <name type="scientific">Bursaphelenchus xylophilus</name>
    <name type="common">Pinewood nematode worm</name>
    <name type="synonym">Aphelenchoides xylophilus</name>
    <dbReference type="NCBI Taxonomy" id="6326"/>
    <lineage>
        <taxon>Eukaryota</taxon>
        <taxon>Metazoa</taxon>
        <taxon>Ecdysozoa</taxon>
        <taxon>Nematoda</taxon>
        <taxon>Chromadorea</taxon>
        <taxon>Rhabditida</taxon>
        <taxon>Tylenchina</taxon>
        <taxon>Tylenchomorpha</taxon>
        <taxon>Aphelenchoidea</taxon>
        <taxon>Aphelenchoididae</taxon>
        <taxon>Bursaphelenchus</taxon>
    </lineage>
</organism>
<evidence type="ECO:0000313" key="7">
    <source>
        <dbReference type="WBParaSite" id="BXY_0223400.1"/>
    </source>
</evidence>
<keyword evidence="1" id="KW-0175">Coiled coil</keyword>
<feature type="compositionally biased region" description="Basic and acidic residues" evidence="2">
    <location>
        <begin position="46"/>
        <end position="59"/>
    </location>
</feature>
<feature type="region of interest" description="Disordered" evidence="2">
    <location>
        <begin position="232"/>
        <end position="251"/>
    </location>
</feature>
<feature type="coiled-coil region" evidence="1">
    <location>
        <begin position="1"/>
        <end position="28"/>
    </location>
</feature>
<dbReference type="WBParaSite" id="BXY_0223400.1">
    <property type="protein sequence ID" value="BXY_0223400.1"/>
    <property type="gene ID" value="BXY_0223400"/>
</dbReference>
<dbReference type="Proteomes" id="UP000659654">
    <property type="component" value="Unassembled WGS sequence"/>
</dbReference>
<dbReference type="OrthoDB" id="5847301at2759"/>
<dbReference type="EMBL" id="CAJFCV020000005">
    <property type="protein sequence ID" value="CAG9123942.1"/>
    <property type="molecule type" value="Genomic_DNA"/>
</dbReference>
<accession>A0A1I7RNE8</accession>
<feature type="compositionally biased region" description="Polar residues" evidence="2">
    <location>
        <begin position="194"/>
        <end position="205"/>
    </location>
</feature>
<dbReference type="AlphaFoldDB" id="A0A1I7RNE8"/>
<feature type="region of interest" description="Disordered" evidence="2">
    <location>
        <begin position="34"/>
        <end position="206"/>
    </location>
</feature>
<evidence type="ECO:0000256" key="1">
    <source>
        <dbReference type="SAM" id="Coils"/>
    </source>
</evidence>
<gene>
    <name evidence="3" type="ORF">BXYJ_LOCUS12163</name>
</gene>
<dbReference type="EMBL" id="CAJFDI010000005">
    <property type="protein sequence ID" value="CAD5232072.1"/>
    <property type="molecule type" value="Genomic_DNA"/>
</dbReference>
<evidence type="ECO:0000313" key="5">
    <source>
        <dbReference type="Proteomes" id="UP000095284"/>
    </source>
</evidence>